<dbReference type="AlphaFoldDB" id="A0A7X1ZDC2"/>
<dbReference type="PANTHER" id="PTHR43437:SF3">
    <property type="entry name" value="HYDROXYACYL-THIOESTER DEHYDRATASE TYPE 2, MITOCHONDRIAL"/>
    <property type="match status" value="1"/>
</dbReference>
<accession>A0A7X1ZDC2</accession>
<dbReference type="InterPro" id="IPR029069">
    <property type="entry name" value="HotDog_dom_sf"/>
</dbReference>
<dbReference type="CDD" id="cd03449">
    <property type="entry name" value="R_hydratase"/>
    <property type="match status" value="1"/>
</dbReference>
<gene>
    <name evidence="3" type="ORF">GHC57_08110</name>
</gene>
<dbReference type="FunFam" id="3.10.129.10:FF:000042">
    <property type="entry name" value="MaoC domain protein dehydratase"/>
    <property type="match status" value="1"/>
</dbReference>
<dbReference type="Pfam" id="PF01575">
    <property type="entry name" value="MaoC_dehydratas"/>
    <property type="match status" value="1"/>
</dbReference>
<keyword evidence="1" id="KW-0456">Lyase</keyword>
<dbReference type="InterPro" id="IPR002539">
    <property type="entry name" value="MaoC-like_dom"/>
</dbReference>
<dbReference type="EMBL" id="WIVE01000020">
    <property type="protein sequence ID" value="MQX36478.1"/>
    <property type="molecule type" value="Genomic_DNA"/>
</dbReference>
<keyword evidence="4" id="KW-1185">Reference proteome</keyword>
<protein>
    <submittedName>
        <fullName evidence="3">(R)-hydratase</fullName>
    </submittedName>
</protein>
<dbReference type="InterPro" id="IPR050965">
    <property type="entry name" value="UPF0336/Enoyl-CoA_hydratase"/>
</dbReference>
<feature type="domain" description="MaoC-like" evidence="2">
    <location>
        <begin position="20"/>
        <end position="113"/>
    </location>
</feature>
<comment type="caution">
    <text evidence="3">The sequence shown here is derived from an EMBL/GenBank/DDBJ whole genome shotgun (WGS) entry which is preliminary data.</text>
</comment>
<dbReference type="GO" id="GO:0006633">
    <property type="term" value="P:fatty acid biosynthetic process"/>
    <property type="evidence" value="ECO:0007669"/>
    <property type="project" value="TreeGrafter"/>
</dbReference>
<dbReference type="Gene3D" id="3.10.129.10">
    <property type="entry name" value="Hotdog Thioesterase"/>
    <property type="match status" value="1"/>
</dbReference>
<proteinExistence type="predicted"/>
<dbReference type="SUPFAM" id="SSF54637">
    <property type="entry name" value="Thioesterase/thiol ester dehydrase-isomerase"/>
    <property type="match status" value="1"/>
</dbReference>
<sequence>MIESPVHTFFEDLEVGQKGSLGRTVGEADIVGFAGISGDTNPAHLDEEYASGTMFKGRIAHGMLSAAYISALVGTKFPGPGCIYVSQTLRFKAPVRIGDTVRVSAEVIDLKPEKRFATFRTICTVRETVVVDGEATLMLPSRG</sequence>
<reference evidence="3 4" key="1">
    <citation type="submission" date="2019-10" db="EMBL/GenBank/DDBJ databases">
        <title>Draft whole-genome sequence of the purple nonsulfur photosynthetic bacterium Roseospira navarrensis DSM 15114.</title>
        <authorList>
            <person name="Kyndt J.A."/>
            <person name="Meyer T.E."/>
        </authorList>
    </citation>
    <scope>NUCLEOTIDE SEQUENCE [LARGE SCALE GENOMIC DNA]</scope>
    <source>
        <strain evidence="3 4">DSM 15114</strain>
    </source>
</reference>
<evidence type="ECO:0000256" key="1">
    <source>
        <dbReference type="ARBA" id="ARBA00023239"/>
    </source>
</evidence>
<dbReference type="OrthoDB" id="9800237at2"/>
<dbReference type="PANTHER" id="PTHR43437">
    <property type="entry name" value="HYDROXYACYL-THIOESTER DEHYDRATASE TYPE 2, MITOCHONDRIAL-RELATED"/>
    <property type="match status" value="1"/>
</dbReference>
<evidence type="ECO:0000313" key="3">
    <source>
        <dbReference type="EMBL" id="MQX36478.1"/>
    </source>
</evidence>
<organism evidence="3 4">
    <name type="scientific">Roseospira navarrensis</name>
    <dbReference type="NCBI Taxonomy" id="140058"/>
    <lineage>
        <taxon>Bacteria</taxon>
        <taxon>Pseudomonadati</taxon>
        <taxon>Pseudomonadota</taxon>
        <taxon>Alphaproteobacteria</taxon>
        <taxon>Rhodospirillales</taxon>
        <taxon>Rhodospirillaceae</taxon>
        <taxon>Roseospira</taxon>
    </lineage>
</organism>
<dbReference type="Proteomes" id="UP000434582">
    <property type="component" value="Unassembled WGS sequence"/>
</dbReference>
<dbReference type="RefSeq" id="WP_153343019.1">
    <property type="nucleotide sequence ID" value="NZ_WIVE01000020.1"/>
</dbReference>
<evidence type="ECO:0000259" key="2">
    <source>
        <dbReference type="Pfam" id="PF01575"/>
    </source>
</evidence>
<dbReference type="GO" id="GO:0019171">
    <property type="term" value="F:(3R)-hydroxyacyl-[acyl-carrier-protein] dehydratase activity"/>
    <property type="evidence" value="ECO:0007669"/>
    <property type="project" value="TreeGrafter"/>
</dbReference>
<name>A0A7X1ZDC2_9PROT</name>
<evidence type="ECO:0000313" key="4">
    <source>
        <dbReference type="Proteomes" id="UP000434582"/>
    </source>
</evidence>